<proteinExistence type="predicted"/>
<reference evidence="3" key="1">
    <citation type="submission" date="2022-02" db="EMBL/GenBank/DDBJ databases">
        <title>Atlantic sturgeon de novo genome assembly.</title>
        <authorList>
            <person name="Stock M."/>
            <person name="Klopp C."/>
            <person name="Guiguen Y."/>
            <person name="Cabau C."/>
            <person name="Parinello H."/>
            <person name="Santidrian Yebra-Pimentel E."/>
            <person name="Kuhl H."/>
            <person name="Dirks R.P."/>
            <person name="Guessner J."/>
            <person name="Wuertz S."/>
            <person name="Du K."/>
            <person name="Schartl M."/>
        </authorList>
    </citation>
    <scope>NUCLEOTIDE SEQUENCE</scope>
    <source>
        <strain evidence="3">STURGEONOMICS-FGT-2020</strain>
        <tissue evidence="3">Whole blood</tissue>
    </source>
</reference>
<dbReference type="SUPFAM" id="SSF81383">
    <property type="entry name" value="F-box domain"/>
    <property type="match status" value="1"/>
</dbReference>
<feature type="domain" description="F-box" evidence="2">
    <location>
        <begin position="48"/>
        <end position="97"/>
    </location>
</feature>
<sequence length="454" mass="52075">MDLKALDMESDTSKFTVIPAHKYRRSSRSQHQPSSSMAATVEQSHSARGHFERIPTEVFHMILEYLTVKEISALSMVSKAISSCIAGNISTLAWRNRMMLQEFHKCGQHNKEDSILEHYRALGLLFKRCTFLLPTKERLKFIYSKLSQVPCFTMGRCSAMPGCLGFASYGVFLQTLIAGWDELECHRVFNFLCDFTSLSRKIHTVVTSKSGVSPRLEIQIRRFCRNVLLDHWQSSRDTLFWLTRILKPWPMVNQARLIYIIYGPLTLDGRIGWQKLTEGAAEESNVKDMADAIRLLHGDQETKEWTADSVISLIDELSAVPSEWLLENSARLLILCGNRICYTSMASKAVNGRVNELARMVVFLALVCEKDNYCMDWAVKMMQKICKVFSNAEEKWNFLQTVENVFCQVTMELYESVMAGDRNEDTDTFQSLCNVLNANAHFHTEILYTFIKKE</sequence>
<keyword evidence="4" id="KW-1185">Reference proteome</keyword>
<dbReference type="Pfam" id="PF00646">
    <property type="entry name" value="F-box"/>
    <property type="match status" value="1"/>
</dbReference>
<dbReference type="PROSITE" id="PS50181">
    <property type="entry name" value="FBOX"/>
    <property type="match status" value="1"/>
</dbReference>
<comment type="caution">
    <text evidence="3">The sequence shown here is derived from an EMBL/GenBank/DDBJ whole genome shotgun (WGS) entry which is preliminary data.</text>
</comment>
<name>A0AAD8DEL8_ACIOX</name>
<dbReference type="PANTHER" id="PTHR34098">
    <property type="entry name" value="F-BOX ONLY PROTEIN 47"/>
    <property type="match status" value="1"/>
</dbReference>
<dbReference type="Proteomes" id="UP001230051">
    <property type="component" value="Unassembled WGS sequence"/>
</dbReference>
<evidence type="ECO:0000313" key="3">
    <source>
        <dbReference type="EMBL" id="KAK1167616.1"/>
    </source>
</evidence>
<dbReference type="EMBL" id="JAGXEW010000009">
    <property type="protein sequence ID" value="KAK1167616.1"/>
    <property type="molecule type" value="Genomic_DNA"/>
</dbReference>
<dbReference type="PANTHER" id="PTHR34098:SF1">
    <property type="entry name" value="F-BOX ONLY PROTEIN 47"/>
    <property type="match status" value="1"/>
</dbReference>
<dbReference type="InterPro" id="IPR056622">
    <property type="entry name" value="ARM_FBXO47"/>
</dbReference>
<protein>
    <submittedName>
        <fullName evidence="3">F-box only protein 47-like isoform X2</fullName>
    </submittedName>
</protein>
<evidence type="ECO:0000256" key="1">
    <source>
        <dbReference type="SAM" id="MobiDB-lite"/>
    </source>
</evidence>
<evidence type="ECO:0000313" key="4">
    <source>
        <dbReference type="Proteomes" id="UP001230051"/>
    </source>
</evidence>
<dbReference type="CDD" id="cd22112">
    <property type="entry name" value="F-box_FBXO47"/>
    <property type="match status" value="1"/>
</dbReference>
<organism evidence="3 4">
    <name type="scientific">Acipenser oxyrinchus oxyrinchus</name>
    <dbReference type="NCBI Taxonomy" id="40147"/>
    <lineage>
        <taxon>Eukaryota</taxon>
        <taxon>Metazoa</taxon>
        <taxon>Chordata</taxon>
        <taxon>Craniata</taxon>
        <taxon>Vertebrata</taxon>
        <taxon>Euteleostomi</taxon>
        <taxon>Actinopterygii</taxon>
        <taxon>Chondrostei</taxon>
        <taxon>Acipenseriformes</taxon>
        <taxon>Acipenseridae</taxon>
        <taxon>Acipenser</taxon>
    </lineage>
</organism>
<feature type="region of interest" description="Disordered" evidence="1">
    <location>
        <begin position="22"/>
        <end position="42"/>
    </location>
</feature>
<dbReference type="Pfam" id="PF24467">
    <property type="entry name" value="ARM_FBXO47"/>
    <property type="match status" value="1"/>
</dbReference>
<dbReference type="AlphaFoldDB" id="A0AAD8DEL8"/>
<dbReference type="InterPro" id="IPR001810">
    <property type="entry name" value="F-box_dom"/>
</dbReference>
<evidence type="ECO:0000259" key="2">
    <source>
        <dbReference type="PROSITE" id="PS50181"/>
    </source>
</evidence>
<gene>
    <name evidence="3" type="primary">FBXO47</name>
    <name evidence="3" type="ORF">AOXY_G10344</name>
</gene>
<dbReference type="InterPro" id="IPR036047">
    <property type="entry name" value="F-box-like_dom_sf"/>
</dbReference>
<accession>A0AAD8DEL8</accession>
<dbReference type="InterPro" id="IPR038946">
    <property type="entry name" value="FBXO47"/>
</dbReference>